<keyword evidence="4 15" id="KW-0732">Signal</keyword>
<feature type="active site" evidence="11">
    <location>
        <position position="412"/>
    </location>
</feature>
<evidence type="ECO:0000256" key="11">
    <source>
        <dbReference type="PIRSR" id="PIRSR601382-1"/>
    </source>
</evidence>
<dbReference type="UniPathway" id="UPA00378"/>
<dbReference type="InterPro" id="IPR050749">
    <property type="entry name" value="Glycosyl_Hydrolase_47"/>
</dbReference>
<dbReference type="PANTHER" id="PTHR11742:SF101">
    <property type="entry name" value="MANNOSYL-OLIGOSACCHARIDE ALPHA-1,2-MANNOSIDASE 1B"/>
    <property type="match status" value="1"/>
</dbReference>
<dbReference type="InterPro" id="IPR036026">
    <property type="entry name" value="Seven-hairpin_glycosidases"/>
</dbReference>
<reference evidence="16" key="1">
    <citation type="journal article" date="2021" name="Nat. Commun.">
        <title>Genetic determinants of endophytism in the Arabidopsis root mycobiome.</title>
        <authorList>
            <person name="Mesny F."/>
            <person name="Miyauchi S."/>
            <person name="Thiergart T."/>
            <person name="Pickel B."/>
            <person name="Atanasova L."/>
            <person name="Karlsson M."/>
            <person name="Huettel B."/>
            <person name="Barry K.W."/>
            <person name="Haridas S."/>
            <person name="Chen C."/>
            <person name="Bauer D."/>
            <person name="Andreopoulos W."/>
            <person name="Pangilinan J."/>
            <person name="LaButti K."/>
            <person name="Riley R."/>
            <person name="Lipzen A."/>
            <person name="Clum A."/>
            <person name="Drula E."/>
            <person name="Henrissat B."/>
            <person name="Kohler A."/>
            <person name="Grigoriev I.V."/>
            <person name="Martin F.M."/>
            <person name="Hacquard S."/>
        </authorList>
    </citation>
    <scope>NUCLEOTIDE SEQUENCE</scope>
    <source>
        <strain evidence="16">MPI-SDFR-AT-0120</strain>
    </source>
</reference>
<dbReference type="PRINTS" id="PR00747">
    <property type="entry name" value="GLYHDRLASE47"/>
</dbReference>
<dbReference type="FunFam" id="1.50.10.10:FF:000047">
    <property type="entry name" value="Mannosyl-oligosaccharide alpha-1,2-mannosidase"/>
    <property type="match status" value="1"/>
</dbReference>
<comment type="catalytic activity">
    <reaction evidence="9">
        <text>N(4)-(alpha-D-Man-(1-&gt;2)-alpha-D-Man-(1-&gt;2)-alpha-D-Man-(1-&gt;3)-[alpha-D-Man-(1-&gt;3)-[alpha-D-Man-(1-&gt;2)-alpha-D-Man-(1-&gt;6)]-alpha-D-Man-(1-&gt;6)]-beta-D-Man-(1-&gt;4)-beta-D-GlcNAc-(1-&gt;4)-beta-D-GlcNAc)-L-asparaginyl-[protein] (N-glucan mannose isomer 8A1,2,3B1,3) + 3 H2O = N(4)-(alpha-D-Man-(1-&gt;3)-[alpha-D-Man-(1-&gt;3)-[alpha-D-Man-(1-&gt;6)]-alpha-D-Man-(1-&gt;6)]-beta-D-Man-(1-&gt;4)-beta-D-GlcNAc-(1-&gt;4)-beta-D-GlcNAc)-L-asparaginyl-[protein] (N-glucan mannose isomer 5A1,2) + 3 beta-D-mannose</text>
        <dbReference type="Rhea" id="RHEA:56028"/>
        <dbReference type="Rhea" id="RHEA-COMP:14358"/>
        <dbReference type="Rhea" id="RHEA-COMP:14367"/>
        <dbReference type="ChEBI" id="CHEBI:15377"/>
        <dbReference type="ChEBI" id="CHEBI:28563"/>
        <dbReference type="ChEBI" id="CHEBI:59087"/>
        <dbReference type="ChEBI" id="CHEBI:60628"/>
        <dbReference type="EC" id="3.2.1.113"/>
    </reaction>
</comment>
<dbReference type="GO" id="GO:0016020">
    <property type="term" value="C:membrane"/>
    <property type="evidence" value="ECO:0007669"/>
    <property type="project" value="InterPro"/>
</dbReference>
<keyword evidence="7" id="KW-0325">Glycoprotein</keyword>
<organism evidence="16 17">
    <name type="scientific">Paraphoma chrysanthemicola</name>
    <dbReference type="NCBI Taxonomy" id="798071"/>
    <lineage>
        <taxon>Eukaryota</taxon>
        <taxon>Fungi</taxon>
        <taxon>Dikarya</taxon>
        <taxon>Ascomycota</taxon>
        <taxon>Pezizomycotina</taxon>
        <taxon>Dothideomycetes</taxon>
        <taxon>Pleosporomycetidae</taxon>
        <taxon>Pleosporales</taxon>
        <taxon>Pleosporineae</taxon>
        <taxon>Phaeosphaeriaceae</taxon>
        <taxon>Paraphoma</taxon>
    </lineage>
</organism>
<keyword evidence="12" id="KW-0106">Calcium</keyword>
<evidence type="ECO:0000256" key="15">
    <source>
        <dbReference type="SAM" id="SignalP"/>
    </source>
</evidence>
<accession>A0A8K0VVZ2</accession>
<evidence type="ECO:0000256" key="5">
    <source>
        <dbReference type="ARBA" id="ARBA00022801"/>
    </source>
</evidence>
<feature type="chain" id="PRO_5035460387" description="alpha-1,2-Mannosidase" evidence="15">
    <location>
        <begin position="20"/>
        <end position="514"/>
    </location>
</feature>
<evidence type="ECO:0000256" key="9">
    <source>
        <dbReference type="ARBA" id="ARBA00047669"/>
    </source>
</evidence>
<feature type="binding site" evidence="12">
    <location>
        <position position="504"/>
    </location>
    <ligand>
        <name>Ca(2+)</name>
        <dbReference type="ChEBI" id="CHEBI:29108"/>
    </ligand>
</feature>
<evidence type="ECO:0000256" key="13">
    <source>
        <dbReference type="PIRSR" id="PIRSR601382-3"/>
    </source>
</evidence>
<keyword evidence="17" id="KW-1185">Reference proteome</keyword>
<dbReference type="InterPro" id="IPR012341">
    <property type="entry name" value="6hp_glycosidase-like_sf"/>
</dbReference>
<dbReference type="GO" id="GO:0004571">
    <property type="term" value="F:mannosyl-oligosaccharide 1,2-alpha-mannosidase activity"/>
    <property type="evidence" value="ECO:0007669"/>
    <property type="project" value="UniProtKB-EC"/>
</dbReference>
<dbReference type="OrthoDB" id="8118055at2759"/>
<keyword evidence="5 14" id="KW-0378">Hydrolase</keyword>
<feature type="active site" description="Proton donor" evidence="11">
    <location>
        <position position="378"/>
    </location>
</feature>
<evidence type="ECO:0000256" key="14">
    <source>
        <dbReference type="RuleBase" id="RU361193"/>
    </source>
</evidence>
<comment type="similarity">
    <text evidence="3 14">Belongs to the glycosyl hydrolase 47 family.</text>
</comment>
<dbReference type="EMBL" id="JAGMVJ010000014">
    <property type="protein sequence ID" value="KAH7082224.1"/>
    <property type="molecule type" value="Genomic_DNA"/>
</dbReference>
<evidence type="ECO:0000313" key="17">
    <source>
        <dbReference type="Proteomes" id="UP000813461"/>
    </source>
</evidence>
<evidence type="ECO:0000256" key="8">
    <source>
        <dbReference type="ARBA" id="ARBA00023295"/>
    </source>
</evidence>
<dbReference type="GO" id="GO:0005975">
    <property type="term" value="P:carbohydrate metabolic process"/>
    <property type="evidence" value="ECO:0007669"/>
    <property type="project" value="InterPro"/>
</dbReference>
<name>A0A8K0VVZ2_9PLEO</name>
<evidence type="ECO:0000256" key="12">
    <source>
        <dbReference type="PIRSR" id="PIRSR601382-2"/>
    </source>
</evidence>
<comment type="caution">
    <text evidence="16">The sequence shown here is derived from an EMBL/GenBank/DDBJ whole genome shotgun (WGS) entry which is preliminary data.</text>
</comment>
<dbReference type="Pfam" id="PF01532">
    <property type="entry name" value="Glyco_hydro_47"/>
    <property type="match status" value="1"/>
</dbReference>
<evidence type="ECO:0000256" key="2">
    <source>
        <dbReference type="ARBA" id="ARBA00004922"/>
    </source>
</evidence>
<evidence type="ECO:0000256" key="10">
    <source>
        <dbReference type="ARBA" id="ARBA00048605"/>
    </source>
</evidence>
<feature type="signal peptide" evidence="15">
    <location>
        <begin position="1"/>
        <end position="19"/>
    </location>
</feature>
<keyword evidence="8 14" id="KW-0326">Glycosidase</keyword>
<evidence type="ECO:0000256" key="7">
    <source>
        <dbReference type="ARBA" id="ARBA00023180"/>
    </source>
</evidence>
<dbReference type="GO" id="GO:0005783">
    <property type="term" value="C:endoplasmic reticulum"/>
    <property type="evidence" value="ECO:0007669"/>
    <property type="project" value="TreeGrafter"/>
</dbReference>
<feature type="disulfide bond" evidence="13">
    <location>
        <begin position="335"/>
        <end position="364"/>
    </location>
</feature>
<sequence>MVGSRLFALVAGTAPLVCALPANTPIDIALEHWNKRQSSAPVDRAQAVVDTFKLSWEGYYRYAFPNDELKPVTNGFGNSRNGWGASAVDALSTALVMGEKDIVNQIISYVPQINWSQTDISVSLFETTIRYLGGLLSGYDLLSGPLSNLATNKSDVAALLTQSINLANNLSYAFETPSGVPWNGLTFSNRGNDGDNNGLATVGTLILEWVRLADLSGNATYATLVEKAESYLLNPSPASSEPFPGLLGMNINTTTGQFQDAVGGWIGGADSFYEYLIKMWIYDPARYSTLKDRWIIAADSSIQYLASHPSSRPDITFLAAYDGRTLDLTSQHLACFDGGNFILGGQVLARQDYIDFGLALVNGCHETYTATATRIGPEIFSWDTTKLPASQAAFYNASGFYITNPSYALRPEVIESYYYAFRATGDSKYQDWAWDAFVAINATTRVGSGYSSIRNVNVAGGGGFTDFQESFWFAEVLKYSYLIQSGDAEWQVGGGGRDKWVFNTEAHPVKVAAG</sequence>
<comment type="cofactor">
    <cofactor evidence="1 12">
        <name>Ca(2+)</name>
        <dbReference type="ChEBI" id="CHEBI:29108"/>
    </cofactor>
</comment>
<dbReference type="SUPFAM" id="SSF48225">
    <property type="entry name" value="Seven-hairpin glycosidases"/>
    <property type="match status" value="1"/>
</dbReference>
<evidence type="ECO:0000256" key="1">
    <source>
        <dbReference type="ARBA" id="ARBA00001913"/>
    </source>
</evidence>
<dbReference type="EC" id="3.2.1.-" evidence="14"/>
<evidence type="ECO:0000256" key="3">
    <source>
        <dbReference type="ARBA" id="ARBA00007658"/>
    </source>
</evidence>
<keyword evidence="12" id="KW-0479">Metal-binding</keyword>
<dbReference type="InterPro" id="IPR001382">
    <property type="entry name" value="Glyco_hydro_47"/>
</dbReference>
<dbReference type="AlphaFoldDB" id="A0A8K0VVZ2"/>
<protein>
    <recommendedName>
        <fullName evidence="14">alpha-1,2-Mannosidase</fullName>
        <ecNumber evidence="14">3.2.1.-</ecNumber>
    </recommendedName>
</protein>
<evidence type="ECO:0000256" key="4">
    <source>
        <dbReference type="ARBA" id="ARBA00022729"/>
    </source>
</evidence>
<dbReference type="Gene3D" id="1.50.10.10">
    <property type="match status" value="1"/>
</dbReference>
<keyword evidence="6 13" id="KW-1015">Disulfide bond</keyword>
<gene>
    <name evidence="16" type="ORF">FB567DRAFT_100695</name>
</gene>
<proteinExistence type="inferred from homology"/>
<evidence type="ECO:0000313" key="16">
    <source>
        <dbReference type="EMBL" id="KAH7082224.1"/>
    </source>
</evidence>
<dbReference type="GO" id="GO:0005509">
    <property type="term" value="F:calcium ion binding"/>
    <property type="evidence" value="ECO:0007669"/>
    <property type="project" value="InterPro"/>
</dbReference>
<dbReference type="PANTHER" id="PTHR11742">
    <property type="entry name" value="MANNOSYL-OLIGOSACCHARIDE ALPHA-1,2-MANNOSIDASE-RELATED"/>
    <property type="match status" value="1"/>
</dbReference>
<feature type="active site" description="Proton donor" evidence="11">
    <location>
        <position position="126"/>
    </location>
</feature>
<comment type="pathway">
    <text evidence="2">Protein modification; protein glycosylation.</text>
</comment>
<comment type="catalytic activity">
    <reaction evidence="10">
        <text>N(4)-(alpha-D-Man-(1-&gt;2)-alpha-D-Man-(1-&gt;2)-alpha-D-Man-(1-&gt;3)-[alpha-D-Man-(1-&gt;2)-alpha-D-Man-(1-&gt;3)-[alpha-D-Man-(1-&gt;2)-alpha-D-Man-(1-&gt;6)]-alpha-D-Man-(1-&gt;6)]-beta-D-Man-(1-&gt;4)-beta-D-GlcNAc-(1-&gt;4)-beta-D-GlcNAc)-L-asparaginyl-[protein] (N-glucan mannose isomer 9A1,2,3B1,2,3) + 4 H2O = N(4)-(alpha-D-Man-(1-&gt;3)-[alpha-D-Man-(1-&gt;3)-[alpha-D-Man-(1-&gt;6)]-alpha-D-Man-(1-&gt;6)]-beta-D-Man-(1-&gt;4)-beta-D-GlcNAc-(1-&gt;4)-beta-D-GlcNAc)-L-asparaginyl-[protein] (N-glucan mannose isomer 5A1,2) + 4 beta-D-mannose</text>
        <dbReference type="Rhea" id="RHEA:56008"/>
        <dbReference type="Rhea" id="RHEA-COMP:14356"/>
        <dbReference type="Rhea" id="RHEA-COMP:14367"/>
        <dbReference type="ChEBI" id="CHEBI:15377"/>
        <dbReference type="ChEBI" id="CHEBI:28563"/>
        <dbReference type="ChEBI" id="CHEBI:59087"/>
        <dbReference type="ChEBI" id="CHEBI:139493"/>
        <dbReference type="EC" id="3.2.1.113"/>
    </reaction>
</comment>
<dbReference type="GO" id="GO:0036503">
    <property type="term" value="P:ERAD pathway"/>
    <property type="evidence" value="ECO:0007669"/>
    <property type="project" value="UniProtKB-ARBA"/>
</dbReference>
<dbReference type="Proteomes" id="UP000813461">
    <property type="component" value="Unassembled WGS sequence"/>
</dbReference>
<evidence type="ECO:0000256" key="6">
    <source>
        <dbReference type="ARBA" id="ARBA00023157"/>
    </source>
</evidence>
<feature type="active site" evidence="11">
    <location>
        <position position="270"/>
    </location>
</feature>